<gene>
    <name evidence="3" type="ORF">SFUL_758</name>
</gene>
<evidence type="ECO:0000313" key="4">
    <source>
        <dbReference type="Proteomes" id="UP000013304"/>
    </source>
</evidence>
<dbReference type="Proteomes" id="UP000013304">
    <property type="component" value="Chromosome"/>
</dbReference>
<evidence type="ECO:0008006" key="5">
    <source>
        <dbReference type="Google" id="ProtNLM"/>
    </source>
</evidence>
<dbReference type="KEGG" id="sfi:SFUL_758"/>
<dbReference type="AlphaFoldDB" id="N0CRR1"/>
<dbReference type="RefSeq" id="WP_015607128.1">
    <property type="nucleotide sequence ID" value="NC_021177.1"/>
</dbReference>
<protein>
    <recommendedName>
        <fullName evidence="5">Lipoprotein</fullName>
    </recommendedName>
</protein>
<sequence>MNGGSTDMMRAFSSAATVAIATALTAIAAVTTAGCIAAAPPDRPAPERSHRSGGPADGNRELTAAEEVLVRRAEQLLVKECMEKAGFPYWADTLPAPDDLKGGGYFLTDVGWAKRHGYGSRLQRKAQNTRRDDRNSAYVRTLPDEKGIRYSDTLLGTPSKGALTAELPGGGTVETPRDGCRAAAKGRLYGDHPAWFHAEKTATNLTSLYVPDLVEDPRFTGAVTAWSACMRAAGHDHATPPAAREKLPELTRGLNEPKAYAVEVGLAVAEATCATTTPLAETARALDTEYREKRLARYSGEIAAYRQMRLDALDRAERITGSTA</sequence>
<evidence type="ECO:0000256" key="2">
    <source>
        <dbReference type="SAM" id="SignalP"/>
    </source>
</evidence>
<dbReference type="EMBL" id="CP005080">
    <property type="protein sequence ID" value="AGK75742.1"/>
    <property type="molecule type" value="Genomic_DNA"/>
</dbReference>
<keyword evidence="2" id="KW-0732">Signal</keyword>
<accession>N0CRR1</accession>
<feature type="region of interest" description="Disordered" evidence="1">
    <location>
        <begin position="38"/>
        <end position="61"/>
    </location>
</feature>
<name>N0CRR1_STRMI</name>
<dbReference type="HOGENOM" id="CLU_057125_0_0_11"/>
<proteinExistence type="predicted"/>
<dbReference type="eggNOG" id="ENOG5033CXJ">
    <property type="taxonomic scope" value="Bacteria"/>
</dbReference>
<reference evidence="3 4" key="1">
    <citation type="submission" date="2013-04" db="EMBL/GenBank/DDBJ databases">
        <title>Complete genome sequence of Streptomyces fulvissimus.</title>
        <authorList>
            <person name="Myronovskyi M."/>
            <person name="Tokovenko B."/>
            <person name="Manderscheid N."/>
            <person name="Petzke L."/>
            <person name="Luzhetskyy A."/>
        </authorList>
    </citation>
    <scope>NUCLEOTIDE SEQUENCE [LARGE SCALE GENOMIC DNA]</scope>
    <source>
        <strain evidence="3 4">DSM 40593</strain>
    </source>
</reference>
<evidence type="ECO:0000313" key="3">
    <source>
        <dbReference type="EMBL" id="AGK75742.1"/>
    </source>
</evidence>
<feature type="signal peptide" evidence="2">
    <location>
        <begin position="1"/>
        <end position="28"/>
    </location>
</feature>
<evidence type="ECO:0000256" key="1">
    <source>
        <dbReference type="SAM" id="MobiDB-lite"/>
    </source>
</evidence>
<organism evidence="3 4">
    <name type="scientific">Streptomyces microflavus DSM 40593</name>
    <dbReference type="NCBI Taxonomy" id="1303692"/>
    <lineage>
        <taxon>Bacteria</taxon>
        <taxon>Bacillati</taxon>
        <taxon>Actinomycetota</taxon>
        <taxon>Actinomycetes</taxon>
        <taxon>Kitasatosporales</taxon>
        <taxon>Streptomycetaceae</taxon>
        <taxon>Streptomyces</taxon>
    </lineage>
</organism>
<feature type="chain" id="PRO_5004105982" description="Lipoprotein" evidence="2">
    <location>
        <begin position="29"/>
        <end position="324"/>
    </location>
</feature>
<dbReference type="PATRIC" id="fig|1303692.3.peg.775"/>